<name>A0A120CTN6_HYPSL</name>
<protein>
    <submittedName>
        <fullName evidence="1">Uncharacterized protein</fullName>
    </submittedName>
</protein>
<sequence>MLSLWPHEVETPDCATHARLLARMRRALRLERQRGLAGHWAYDLNRHAMLLRAYRIEVALHRGRNEKRAPA</sequence>
<accession>A0A120CTN6</accession>
<reference evidence="1 2" key="1">
    <citation type="submission" date="2015-10" db="EMBL/GenBank/DDBJ databases">
        <title>Transcriptomic analysis of a linuron degrading triple-species bacterial consortium.</title>
        <authorList>
            <person name="Albers P."/>
        </authorList>
    </citation>
    <scope>NUCLEOTIDE SEQUENCE [LARGE SCALE GENOMIC DNA]</scope>
    <source>
        <strain evidence="1 2">WDL6</strain>
    </source>
</reference>
<organism evidence="1 2">
    <name type="scientific">Hyphomicrobium sulfonivorans</name>
    <dbReference type="NCBI Taxonomy" id="121290"/>
    <lineage>
        <taxon>Bacteria</taxon>
        <taxon>Pseudomonadati</taxon>
        <taxon>Pseudomonadota</taxon>
        <taxon>Alphaproteobacteria</taxon>
        <taxon>Hyphomicrobiales</taxon>
        <taxon>Hyphomicrobiaceae</taxon>
        <taxon>Hyphomicrobium</taxon>
    </lineage>
</organism>
<evidence type="ECO:0000313" key="1">
    <source>
        <dbReference type="EMBL" id="KWT64964.1"/>
    </source>
</evidence>
<comment type="caution">
    <text evidence="1">The sequence shown here is derived from an EMBL/GenBank/DDBJ whole genome shotgun (WGS) entry which is preliminary data.</text>
</comment>
<gene>
    <name evidence="1" type="ORF">APY04_3052</name>
</gene>
<dbReference type="Proteomes" id="UP000059074">
    <property type="component" value="Unassembled WGS sequence"/>
</dbReference>
<dbReference type="PATRIC" id="fig|121290.4.peg.2117"/>
<keyword evidence="2" id="KW-1185">Reference proteome</keyword>
<proteinExistence type="predicted"/>
<evidence type="ECO:0000313" key="2">
    <source>
        <dbReference type="Proteomes" id="UP000059074"/>
    </source>
</evidence>
<dbReference type="AlphaFoldDB" id="A0A120CTN6"/>
<dbReference type="EMBL" id="LMTR01000083">
    <property type="protein sequence ID" value="KWT64964.1"/>
    <property type="molecule type" value="Genomic_DNA"/>
</dbReference>